<dbReference type="InterPro" id="IPR027417">
    <property type="entry name" value="P-loop_NTPase"/>
</dbReference>
<accession>A0ABS1D9X1</accession>
<evidence type="ECO:0000313" key="3">
    <source>
        <dbReference type="Proteomes" id="UP001296873"/>
    </source>
</evidence>
<comment type="caution">
    <text evidence="2">The sequence shown here is derived from an EMBL/GenBank/DDBJ whole genome shotgun (WGS) entry which is preliminary data.</text>
</comment>
<dbReference type="Pfam" id="PF05872">
    <property type="entry name" value="HerA_C"/>
    <property type="match status" value="1"/>
</dbReference>
<evidence type="ECO:0000259" key="1">
    <source>
        <dbReference type="SMART" id="SM00382"/>
    </source>
</evidence>
<dbReference type="PANTHER" id="PTHR30121:SF6">
    <property type="entry name" value="SLR6007 PROTEIN"/>
    <property type="match status" value="1"/>
</dbReference>
<dbReference type="SUPFAM" id="SSF52540">
    <property type="entry name" value="P-loop containing nucleoside triphosphate hydrolases"/>
    <property type="match status" value="1"/>
</dbReference>
<dbReference type="EMBL" id="NRRL01000001">
    <property type="protein sequence ID" value="MBK1666696.1"/>
    <property type="molecule type" value="Genomic_DNA"/>
</dbReference>
<dbReference type="SMART" id="SM00382">
    <property type="entry name" value="AAA"/>
    <property type="match status" value="1"/>
</dbReference>
<dbReference type="CDD" id="cd01127">
    <property type="entry name" value="TrwB_TraG_TraD_VirD4"/>
    <property type="match status" value="1"/>
</dbReference>
<dbReference type="InterPro" id="IPR051162">
    <property type="entry name" value="T4SS_component"/>
</dbReference>
<gene>
    <name evidence="2" type="ORF">CKO28_01380</name>
</gene>
<dbReference type="InterPro" id="IPR003593">
    <property type="entry name" value="AAA+_ATPase"/>
</dbReference>
<dbReference type="PANTHER" id="PTHR30121">
    <property type="entry name" value="UNCHARACTERIZED PROTEIN YJGR-RELATED"/>
    <property type="match status" value="1"/>
</dbReference>
<evidence type="ECO:0000313" key="2">
    <source>
        <dbReference type="EMBL" id="MBK1666696.1"/>
    </source>
</evidence>
<protein>
    <recommendedName>
        <fullName evidence="1">AAA+ ATPase domain-containing protein</fullName>
    </recommendedName>
</protein>
<proteinExistence type="predicted"/>
<sequence length="435" mass="49175">MKTVRVDFGQTKFANKKTNQKDRVVLDTTKTINGHILIAGASGTGKTHQLRRVIDAMSKQPPHPRFHIIDVHGDLDIPGASSCKFSESSPYGVNPLKVDPDPHSGGVRKRARSFIASLNRTTSKLGTKQESALYHLLTDLYEANGFYLDKPESWDVKTDLRRNPRHPKKQPTLGDLKTFAEWRLAQMTTGAGSKALSKLDELNRKVRQLHRKSDKGDDSEQKQVEKLRAEAADLYREYVMAVETGRELPQYLTYAGRDVMQSVFERISNLESSGIFRPRKPDFDLNAPVRRYDISALSRDEQILFIDFLASEMFQAARRKGQAAHPRDFIVIDESHAFVSAEPDHILNVIIRESRKFGIGLILASQSLSDFPDDIIANTSTKVILGLDEMFHASTARKLAIDPKRFGWVYPRRTALIQIKRAGDTSNRYLDVELC</sequence>
<dbReference type="InterPro" id="IPR033186">
    <property type="entry name" value="HerA_C"/>
</dbReference>
<organism evidence="2 3">
    <name type="scientific">Rhodovibrio sodomensis</name>
    <dbReference type="NCBI Taxonomy" id="1088"/>
    <lineage>
        <taxon>Bacteria</taxon>
        <taxon>Pseudomonadati</taxon>
        <taxon>Pseudomonadota</taxon>
        <taxon>Alphaproteobacteria</taxon>
        <taxon>Rhodospirillales</taxon>
        <taxon>Rhodovibrionaceae</taxon>
        <taxon>Rhodovibrio</taxon>
    </lineage>
</organism>
<keyword evidence="3" id="KW-1185">Reference proteome</keyword>
<dbReference type="Proteomes" id="UP001296873">
    <property type="component" value="Unassembled WGS sequence"/>
</dbReference>
<dbReference type="Gene3D" id="3.40.50.300">
    <property type="entry name" value="P-loop containing nucleotide triphosphate hydrolases"/>
    <property type="match status" value="2"/>
</dbReference>
<reference evidence="2 3" key="1">
    <citation type="journal article" date="2020" name="Microorganisms">
        <title>Osmotic Adaptation and Compatible Solute Biosynthesis of Phototrophic Bacteria as Revealed from Genome Analyses.</title>
        <authorList>
            <person name="Imhoff J.F."/>
            <person name="Rahn T."/>
            <person name="Kunzel S."/>
            <person name="Keller A."/>
            <person name="Neulinger S.C."/>
        </authorList>
    </citation>
    <scope>NUCLEOTIDE SEQUENCE [LARGE SCALE GENOMIC DNA]</scope>
    <source>
        <strain evidence="2 3">DSM 9895</strain>
    </source>
</reference>
<feature type="domain" description="AAA+ ATPase" evidence="1">
    <location>
        <begin position="32"/>
        <end position="389"/>
    </location>
</feature>
<name>A0ABS1D9X1_9PROT</name>